<evidence type="ECO:0000256" key="1">
    <source>
        <dbReference type="SAM" id="MobiDB-lite"/>
    </source>
</evidence>
<feature type="region of interest" description="Disordered" evidence="1">
    <location>
        <begin position="37"/>
        <end position="96"/>
    </location>
</feature>
<feature type="signal peptide" evidence="2">
    <location>
        <begin position="1"/>
        <end position="37"/>
    </location>
</feature>
<protein>
    <recommendedName>
        <fullName evidence="5">EfeO-type cupredoxin-like domain-containing protein</fullName>
    </recommendedName>
</protein>
<organism evidence="3 4">
    <name type="scientific">Nocardioides nanhaiensis</name>
    <dbReference type="NCBI Taxonomy" id="1476871"/>
    <lineage>
        <taxon>Bacteria</taxon>
        <taxon>Bacillati</taxon>
        <taxon>Actinomycetota</taxon>
        <taxon>Actinomycetes</taxon>
        <taxon>Propionibacteriales</taxon>
        <taxon>Nocardioidaceae</taxon>
        <taxon>Nocardioides</taxon>
    </lineage>
</organism>
<evidence type="ECO:0000256" key="2">
    <source>
        <dbReference type="SAM" id="SignalP"/>
    </source>
</evidence>
<keyword evidence="2" id="KW-0732">Signal</keyword>
<accession>A0ABP8WVQ6</accession>
<comment type="caution">
    <text evidence="3">The sequence shown here is derived from an EMBL/GenBank/DDBJ whole genome shotgun (WGS) entry which is preliminary data.</text>
</comment>
<feature type="chain" id="PRO_5045943999" description="EfeO-type cupredoxin-like domain-containing protein" evidence="2">
    <location>
        <begin position="38"/>
        <end position="173"/>
    </location>
</feature>
<gene>
    <name evidence="3" type="ORF">GCM10023226_37770</name>
</gene>
<evidence type="ECO:0008006" key="5">
    <source>
        <dbReference type="Google" id="ProtNLM"/>
    </source>
</evidence>
<dbReference type="Proteomes" id="UP001500621">
    <property type="component" value="Unassembled WGS sequence"/>
</dbReference>
<evidence type="ECO:0000313" key="4">
    <source>
        <dbReference type="Proteomes" id="UP001500621"/>
    </source>
</evidence>
<dbReference type="EMBL" id="BAABIM010000004">
    <property type="protein sequence ID" value="GAA4695811.1"/>
    <property type="molecule type" value="Genomic_DNA"/>
</dbReference>
<feature type="compositionally biased region" description="Low complexity" evidence="1">
    <location>
        <begin position="43"/>
        <end position="78"/>
    </location>
</feature>
<feature type="region of interest" description="Disordered" evidence="1">
    <location>
        <begin position="1"/>
        <end position="21"/>
    </location>
</feature>
<proteinExistence type="predicted"/>
<keyword evidence="4" id="KW-1185">Reference proteome</keyword>
<dbReference type="RefSeq" id="WP_345269215.1">
    <property type="nucleotide sequence ID" value="NZ_BAABIM010000004.1"/>
</dbReference>
<reference evidence="4" key="1">
    <citation type="journal article" date="2019" name="Int. J. Syst. Evol. Microbiol.">
        <title>The Global Catalogue of Microorganisms (GCM) 10K type strain sequencing project: providing services to taxonomists for standard genome sequencing and annotation.</title>
        <authorList>
            <consortium name="The Broad Institute Genomics Platform"/>
            <consortium name="The Broad Institute Genome Sequencing Center for Infectious Disease"/>
            <person name="Wu L."/>
            <person name="Ma J."/>
        </authorList>
    </citation>
    <scope>NUCLEOTIDE SEQUENCE [LARGE SCALE GENOMIC DNA]</scope>
    <source>
        <strain evidence="4">JCM 18127</strain>
    </source>
</reference>
<sequence length="173" mass="17614">MRTTRSSRSSRSSSTRSRRLAAPAAVAALVLALSACGSDDDTAGSATESSPSASASESASPTPSGSASESTSESAGETDTSEPAEPAGPSIDISVEGDQVTPNAETLEVEVGQPLTLNISSDRAGELHVHAKPEQYVDFEAGNTESELVIETPGSVEIEEHESGAVIALLTVR</sequence>
<evidence type="ECO:0000313" key="3">
    <source>
        <dbReference type="EMBL" id="GAA4695811.1"/>
    </source>
</evidence>
<name>A0ABP8WVQ6_9ACTN</name>